<evidence type="ECO:0000256" key="3">
    <source>
        <dbReference type="ARBA" id="ARBA00022490"/>
    </source>
</evidence>
<dbReference type="Gene3D" id="1.10.2020.20">
    <property type="match status" value="1"/>
</dbReference>
<dbReference type="AlphaFoldDB" id="A0A517LA57"/>
<evidence type="ECO:0000256" key="4">
    <source>
        <dbReference type="ARBA" id="ARBA00022942"/>
    </source>
</evidence>
<evidence type="ECO:0000256" key="6">
    <source>
        <dbReference type="SAM" id="MobiDB-lite"/>
    </source>
</evidence>
<dbReference type="GO" id="GO:0005634">
    <property type="term" value="C:nucleus"/>
    <property type="evidence" value="ECO:0007669"/>
    <property type="project" value="UniProtKB-SubCell"/>
</dbReference>
<evidence type="ECO:0000256" key="5">
    <source>
        <dbReference type="ARBA" id="ARBA00023242"/>
    </source>
</evidence>
<comment type="subcellular location">
    <subcellularLocation>
        <location evidence="2">Cytoplasm</location>
    </subcellularLocation>
    <subcellularLocation>
        <location evidence="1">Nucleus</location>
    </subcellularLocation>
</comment>
<dbReference type="PANTHER" id="PTHR12225">
    <property type="entry name" value="ADHESION REGULATING MOLECULE 1 110 KDA CELL MEMBRANE GLYCOPROTEIN"/>
    <property type="match status" value="1"/>
</dbReference>
<sequence length="392" mass="41578">MSLTPIITFKAGQCTASDSGGDFKITCDPTPGYLYLYVDEENEFTHLAWRPRSAPSTEPETDLIMLPADGSFTPITKPNDRHTSPSNGRIFALKFSSSSDRHFFWLQSKNQHPDNKPNYWSDKDLKLGKIVNDLLQGNEVDVQEELAAARGGNGDDDENMEDAPPDNDLTRTSTGGAGAGATGGDVREEGEEAREGGADGGRANAPPADDAATAVQNFLRSLGGQHAAATGESGSQQSVFTTLSDLMTPETCIATLNNATPAYLDSLCSLLPPQILLLAQEADDMTEVDATSETASAAIEALTVEQKKDVLKRVFRSPQLHQSLGSLTMAIRDGGLPMVADSLKIKVKNGGLIRGGQMPLGEGQAVAAFLEGVKATVEEEDADEASGSMDIS</sequence>
<dbReference type="PANTHER" id="PTHR12225:SF0">
    <property type="entry name" value="PROTEASOMAL UBIQUITIN RECEPTOR ADRM1"/>
    <property type="match status" value="1"/>
</dbReference>
<dbReference type="STRING" id="50376.A0A517LA57"/>
<evidence type="ECO:0000256" key="1">
    <source>
        <dbReference type="ARBA" id="ARBA00004123"/>
    </source>
</evidence>
<dbReference type="InterPro" id="IPR044868">
    <property type="entry name" value="Rpn13/ADRM1_Pru"/>
</dbReference>
<dbReference type="Proteomes" id="UP000316270">
    <property type="component" value="Chromosome 8"/>
</dbReference>
<dbReference type="InterPro" id="IPR006773">
    <property type="entry name" value="Rpn13/ADRM1"/>
</dbReference>
<feature type="compositionally biased region" description="Acidic residues" evidence="6">
    <location>
        <begin position="154"/>
        <end position="165"/>
    </location>
</feature>
<dbReference type="GO" id="GO:0005737">
    <property type="term" value="C:cytoplasm"/>
    <property type="evidence" value="ECO:0007669"/>
    <property type="project" value="UniProtKB-SubCell"/>
</dbReference>
<feature type="domain" description="Pru" evidence="7">
    <location>
        <begin position="1"/>
        <end position="138"/>
    </location>
</feature>
<dbReference type="Pfam" id="PF04683">
    <property type="entry name" value="Rpn13_ADRM1_Pru"/>
    <property type="match status" value="1"/>
</dbReference>
<dbReference type="OrthoDB" id="340431at2759"/>
<keyword evidence="3" id="KW-0963">Cytoplasm</keyword>
<dbReference type="GO" id="GO:0061133">
    <property type="term" value="F:endopeptidase activator activity"/>
    <property type="evidence" value="ECO:0007669"/>
    <property type="project" value="TreeGrafter"/>
</dbReference>
<dbReference type="Gene3D" id="2.30.29.70">
    <property type="entry name" value="Proteasomal ubiquitin receptor Rpn13/ADRM1"/>
    <property type="match status" value="1"/>
</dbReference>
<dbReference type="EMBL" id="CP042192">
    <property type="protein sequence ID" value="QDS72522.1"/>
    <property type="molecule type" value="Genomic_DNA"/>
</dbReference>
<accession>A0A517LA57</accession>
<dbReference type="InterPro" id="IPR038108">
    <property type="entry name" value="RPN13_DEUBAD_sf"/>
</dbReference>
<gene>
    <name evidence="8" type="ORF">FKW77_000167</name>
</gene>
<dbReference type="PROSITE" id="PS51917">
    <property type="entry name" value="PRU"/>
    <property type="match status" value="1"/>
</dbReference>
<evidence type="ECO:0000256" key="2">
    <source>
        <dbReference type="ARBA" id="ARBA00004496"/>
    </source>
</evidence>
<keyword evidence="9" id="KW-1185">Reference proteome</keyword>
<keyword evidence="4" id="KW-0647">Proteasome</keyword>
<feature type="region of interest" description="Disordered" evidence="6">
    <location>
        <begin position="149"/>
        <end position="209"/>
    </location>
</feature>
<organism evidence="8 9">
    <name type="scientific">Venturia effusa</name>
    <dbReference type="NCBI Taxonomy" id="50376"/>
    <lineage>
        <taxon>Eukaryota</taxon>
        <taxon>Fungi</taxon>
        <taxon>Dikarya</taxon>
        <taxon>Ascomycota</taxon>
        <taxon>Pezizomycotina</taxon>
        <taxon>Dothideomycetes</taxon>
        <taxon>Pleosporomycetidae</taxon>
        <taxon>Venturiales</taxon>
        <taxon>Venturiaceae</taxon>
        <taxon>Venturia</taxon>
    </lineage>
</organism>
<keyword evidence="5" id="KW-0539">Nucleus</keyword>
<proteinExistence type="predicted"/>
<evidence type="ECO:0000313" key="9">
    <source>
        <dbReference type="Proteomes" id="UP000316270"/>
    </source>
</evidence>
<reference evidence="8 9" key="1">
    <citation type="submission" date="2019-07" db="EMBL/GenBank/DDBJ databases">
        <title>Finished genome of Venturia effusa.</title>
        <authorList>
            <person name="Young C.A."/>
            <person name="Cox M.P."/>
            <person name="Ganley A.R.D."/>
            <person name="David W.J."/>
        </authorList>
    </citation>
    <scope>NUCLEOTIDE SEQUENCE [LARGE SCALE GENOMIC DNA]</scope>
    <source>
        <strain evidence="9">albino</strain>
    </source>
</reference>
<dbReference type="InterPro" id="IPR038633">
    <property type="entry name" value="Rpn13/ADRM1_Pru_sf"/>
</dbReference>
<dbReference type="GO" id="GO:0070628">
    <property type="term" value="F:proteasome binding"/>
    <property type="evidence" value="ECO:0007669"/>
    <property type="project" value="TreeGrafter"/>
</dbReference>
<name>A0A517LA57_9PEZI</name>
<evidence type="ECO:0000313" key="8">
    <source>
        <dbReference type="EMBL" id="QDS72522.1"/>
    </source>
</evidence>
<evidence type="ECO:0000259" key="7">
    <source>
        <dbReference type="PROSITE" id="PS51917"/>
    </source>
</evidence>
<dbReference type="GO" id="GO:0008541">
    <property type="term" value="C:proteasome regulatory particle, lid subcomplex"/>
    <property type="evidence" value="ECO:0007669"/>
    <property type="project" value="TreeGrafter"/>
</dbReference>
<protein>
    <recommendedName>
        <fullName evidence="7">Pru domain-containing protein</fullName>
    </recommendedName>
</protein>